<name>A0AAD6Q547_9ROSI</name>
<accession>A0AAD6Q547</accession>
<evidence type="ECO:0000313" key="2">
    <source>
        <dbReference type="Proteomes" id="UP001164929"/>
    </source>
</evidence>
<dbReference type="EMBL" id="JAQIZT010000011">
    <property type="protein sequence ID" value="KAJ6979341.1"/>
    <property type="molecule type" value="Genomic_DNA"/>
</dbReference>
<evidence type="ECO:0000313" key="1">
    <source>
        <dbReference type="EMBL" id="KAJ6979341.1"/>
    </source>
</evidence>
<sequence length="153" mass="16995">MFLACFKISESFSLPVSSQIQKLIRAFLANFGHKMVMMFQLCQVMVMISFSSSITLLASQLHPGEEHIPHELTFLKNKTPPVEALTQIGKTVNEDGQLSLKFVDRCQSGSVVETEPTSAGNNSTIGCNCSITDDNYCHINYFTFLCFSLLNIS</sequence>
<keyword evidence="2" id="KW-1185">Reference proteome</keyword>
<reference evidence="1" key="1">
    <citation type="journal article" date="2023" name="Mol. Ecol. Resour.">
        <title>Chromosome-level genome assembly of a triploid poplar Populus alba 'Berolinensis'.</title>
        <authorList>
            <person name="Chen S."/>
            <person name="Yu Y."/>
            <person name="Wang X."/>
            <person name="Wang S."/>
            <person name="Zhang T."/>
            <person name="Zhou Y."/>
            <person name="He R."/>
            <person name="Meng N."/>
            <person name="Wang Y."/>
            <person name="Liu W."/>
            <person name="Liu Z."/>
            <person name="Liu J."/>
            <person name="Guo Q."/>
            <person name="Huang H."/>
            <person name="Sederoff R.R."/>
            <person name="Wang G."/>
            <person name="Qu G."/>
            <person name="Chen S."/>
        </authorList>
    </citation>
    <scope>NUCLEOTIDE SEQUENCE</scope>
    <source>
        <strain evidence="1">SC-2020</strain>
    </source>
</reference>
<protein>
    <submittedName>
        <fullName evidence="1">Uncharacterized protein</fullName>
    </submittedName>
</protein>
<dbReference type="Proteomes" id="UP001164929">
    <property type="component" value="Chromosome 11"/>
</dbReference>
<organism evidence="1 2">
    <name type="scientific">Populus alba x Populus x berolinensis</name>
    <dbReference type="NCBI Taxonomy" id="444605"/>
    <lineage>
        <taxon>Eukaryota</taxon>
        <taxon>Viridiplantae</taxon>
        <taxon>Streptophyta</taxon>
        <taxon>Embryophyta</taxon>
        <taxon>Tracheophyta</taxon>
        <taxon>Spermatophyta</taxon>
        <taxon>Magnoliopsida</taxon>
        <taxon>eudicotyledons</taxon>
        <taxon>Gunneridae</taxon>
        <taxon>Pentapetalae</taxon>
        <taxon>rosids</taxon>
        <taxon>fabids</taxon>
        <taxon>Malpighiales</taxon>
        <taxon>Salicaceae</taxon>
        <taxon>Saliceae</taxon>
        <taxon>Populus</taxon>
    </lineage>
</organism>
<gene>
    <name evidence="1" type="ORF">NC653_027484</name>
</gene>
<dbReference type="AlphaFoldDB" id="A0AAD6Q547"/>
<proteinExistence type="predicted"/>
<comment type="caution">
    <text evidence="1">The sequence shown here is derived from an EMBL/GenBank/DDBJ whole genome shotgun (WGS) entry which is preliminary data.</text>
</comment>